<feature type="signal peptide" evidence="7">
    <location>
        <begin position="1"/>
        <end position="20"/>
    </location>
</feature>
<keyword evidence="3" id="KW-0472">Membrane</keyword>
<evidence type="ECO:0000256" key="1">
    <source>
        <dbReference type="ARBA" id="ARBA00022475"/>
    </source>
</evidence>
<evidence type="ECO:0000256" key="2">
    <source>
        <dbReference type="ARBA" id="ARBA00022729"/>
    </source>
</evidence>
<keyword evidence="4" id="KW-0564">Palmitate</keyword>
<evidence type="ECO:0000313" key="9">
    <source>
        <dbReference type="Proteomes" id="UP000547209"/>
    </source>
</evidence>
<organism evidence="8 9">
    <name type="scientific">Cohnella nanjingensis</name>
    <dbReference type="NCBI Taxonomy" id="1387779"/>
    <lineage>
        <taxon>Bacteria</taxon>
        <taxon>Bacillati</taxon>
        <taxon>Bacillota</taxon>
        <taxon>Bacilli</taxon>
        <taxon>Bacillales</taxon>
        <taxon>Paenibacillaceae</taxon>
        <taxon>Cohnella</taxon>
    </lineage>
</organism>
<dbReference type="RefSeq" id="WP_185143134.1">
    <property type="nucleotide sequence ID" value="NZ_JACJVP010000023.1"/>
</dbReference>
<dbReference type="InterPro" id="IPR006059">
    <property type="entry name" value="SBP"/>
</dbReference>
<reference evidence="8 9" key="1">
    <citation type="submission" date="2020-08" db="EMBL/GenBank/DDBJ databases">
        <title>Cohnella phylogeny.</title>
        <authorList>
            <person name="Dunlap C."/>
        </authorList>
    </citation>
    <scope>NUCLEOTIDE SEQUENCE [LARGE SCALE GENOMIC DNA]</scope>
    <source>
        <strain evidence="8 9">DSM 28246</strain>
    </source>
</reference>
<protein>
    <submittedName>
        <fullName evidence="8">Extracellular solute-binding protein</fullName>
    </submittedName>
</protein>
<keyword evidence="2 7" id="KW-0732">Signal</keyword>
<feature type="region of interest" description="Disordered" evidence="6">
    <location>
        <begin position="26"/>
        <end position="48"/>
    </location>
</feature>
<feature type="chain" id="PRO_5038636182" evidence="7">
    <location>
        <begin position="21"/>
        <end position="507"/>
    </location>
</feature>
<name>A0A7X0RSH0_9BACL</name>
<dbReference type="PROSITE" id="PS51257">
    <property type="entry name" value="PROKAR_LIPOPROTEIN"/>
    <property type="match status" value="1"/>
</dbReference>
<accession>A0A7X0RSH0</accession>
<dbReference type="Gene3D" id="3.40.190.10">
    <property type="entry name" value="Periplasmic binding protein-like II"/>
    <property type="match status" value="2"/>
</dbReference>
<keyword evidence="9" id="KW-1185">Reference proteome</keyword>
<comment type="caution">
    <text evidence="8">The sequence shown here is derived from an EMBL/GenBank/DDBJ whole genome shotgun (WGS) entry which is preliminary data.</text>
</comment>
<dbReference type="AlphaFoldDB" id="A0A7X0RSH0"/>
<evidence type="ECO:0000313" key="8">
    <source>
        <dbReference type="EMBL" id="MBB6671656.1"/>
    </source>
</evidence>
<gene>
    <name evidence="8" type="ORF">H7C19_13275</name>
</gene>
<evidence type="ECO:0000256" key="6">
    <source>
        <dbReference type="SAM" id="MobiDB-lite"/>
    </source>
</evidence>
<dbReference type="EMBL" id="JACJVP010000023">
    <property type="protein sequence ID" value="MBB6671656.1"/>
    <property type="molecule type" value="Genomic_DNA"/>
</dbReference>
<evidence type="ECO:0000256" key="5">
    <source>
        <dbReference type="ARBA" id="ARBA00023288"/>
    </source>
</evidence>
<dbReference type="InterPro" id="IPR050490">
    <property type="entry name" value="Bact_solute-bd_prot1"/>
</dbReference>
<evidence type="ECO:0000256" key="3">
    <source>
        <dbReference type="ARBA" id="ARBA00023136"/>
    </source>
</evidence>
<evidence type="ECO:0000256" key="7">
    <source>
        <dbReference type="SAM" id="SignalP"/>
    </source>
</evidence>
<dbReference type="Pfam" id="PF01547">
    <property type="entry name" value="SBP_bac_1"/>
    <property type="match status" value="1"/>
</dbReference>
<dbReference type="PANTHER" id="PTHR43649:SF33">
    <property type="entry name" value="POLYGALACTURONAN_RHAMNOGALACTURONAN-BINDING PROTEIN YTCQ"/>
    <property type="match status" value="1"/>
</dbReference>
<dbReference type="Proteomes" id="UP000547209">
    <property type="component" value="Unassembled WGS sequence"/>
</dbReference>
<sequence length="507" mass="56041">MHRKWSAGMVLFAGVCLTLAGCSGGSGNPSAKPPASSSPGQPEASAPVRQEPVKFTVFIQGGGGNPPQDKDPIIQQLNKDLNMAMDFNIGVTEYDQVLTAKITGGTPPDVFSVNKSTIKQFADQDLLLDLGQYLDKMPNVKQAYTETDLNKGKYKGKIYALDKRPTIPMHTYWIRSDWLRKLNLQMPKTIEEFKNVLVAFTERDPDGNGKKDTFGLTGADLPAFSGVFTAFGVANPGNWQIKDDQAVYSTTEPAMKTAIGYIADLIRTGAVDPEVLTNQNPHDKAFKGQAGIIWTNWPSISVDAKMKVWKDINPNADWVQMDALTGPGGKFQGIWDAGNVQGMIAISKSLEKEPDKLNKVLEYLDYITDPGKGQLTVNYGIEGTHYKMENGTIVALPAMGDLGYAYQEQLTGRSEQDYLKVKFANQGSYIEFAMNQPRIPVYSSFVPLPEGAIADDRYEYEELVKFMYGKRPLTQWDDYVKTLNTKFNITARTAEAESALKELGYVK</sequence>
<keyword evidence="5" id="KW-0449">Lipoprotein</keyword>
<evidence type="ECO:0000256" key="4">
    <source>
        <dbReference type="ARBA" id="ARBA00023139"/>
    </source>
</evidence>
<feature type="compositionally biased region" description="Low complexity" evidence="6">
    <location>
        <begin position="28"/>
        <end position="40"/>
    </location>
</feature>
<keyword evidence="1" id="KW-1003">Cell membrane</keyword>
<dbReference type="PANTHER" id="PTHR43649">
    <property type="entry name" value="ARABINOSE-BINDING PROTEIN-RELATED"/>
    <property type="match status" value="1"/>
</dbReference>
<proteinExistence type="predicted"/>
<dbReference type="SUPFAM" id="SSF53850">
    <property type="entry name" value="Periplasmic binding protein-like II"/>
    <property type="match status" value="1"/>
</dbReference>